<dbReference type="PANTHER" id="PTHR26379:SF494">
    <property type="entry name" value="BTB DOMAIN-CONTAINING PROTEIN"/>
    <property type="match status" value="1"/>
</dbReference>
<dbReference type="Gene3D" id="3.30.710.10">
    <property type="entry name" value="Potassium Channel Kv1.1, Chain A"/>
    <property type="match status" value="1"/>
</dbReference>
<dbReference type="GO" id="GO:0016567">
    <property type="term" value="P:protein ubiquitination"/>
    <property type="evidence" value="ECO:0007669"/>
    <property type="project" value="InterPro"/>
</dbReference>
<dbReference type="OrthoDB" id="688176at2759"/>
<comment type="pathway">
    <text evidence="1">Protein modification; protein ubiquitination.</text>
</comment>
<evidence type="ECO:0000259" key="3">
    <source>
        <dbReference type="Pfam" id="PF24570"/>
    </source>
</evidence>
<dbReference type="EMBL" id="LWDX02036741">
    <property type="protein sequence ID" value="OEL25657.1"/>
    <property type="molecule type" value="Genomic_DNA"/>
</dbReference>
<evidence type="ECO:0000313" key="4">
    <source>
        <dbReference type="EMBL" id="OEL25657.1"/>
    </source>
</evidence>
<protein>
    <recommendedName>
        <fullName evidence="3">BPM/SPOP BACK domain-containing protein</fullName>
    </recommendedName>
</protein>
<gene>
    <name evidence="4" type="ORF">BAE44_0013325</name>
</gene>
<feature type="domain" description="BPM/SPOP BACK" evidence="3">
    <location>
        <begin position="181"/>
        <end position="223"/>
    </location>
</feature>
<organism evidence="4 5">
    <name type="scientific">Dichanthelium oligosanthes</name>
    <dbReference type="NCBI Taxonomy" id="888268"/>
    <lineage>
        <taxon>Eukaryota</taxon>
        <taxon>Viridiplantae</taxon>
        <taxon>Streptophyta</taxon>
        <taxon>Embryophyta</taxon>
        <taxon>Tracheophyta</taxon>
        <taxon>Spermatophyta</taxon>
        <taxon>Magnoliopsida</taxon>
        <taxon>Liliopsida</taxon>
        <taxon>Poales</taxon>
        <taxon>Poaceae</taxon>
        <taxon>PACMAD clade</taxon>
        <taxon>Panicoideae</taxon>
        <taxon>Panicodae</taxon>
        <taxon>Paniceae</taxon>
        <taxon>Dichantheliinae</taxon>
        <taxon>Dichanthelium</taxon>
    </lineage>
</organism>
<evidence type="ECO:0000256" key="1">
    <source>
        <dbReference type="ARBA" id="ARBA00004906"/>
    </source>
</evidence>
<dbReference type="AlphaFoldDB" id="A0A1E5VKL6"/>
<reference evidence="4 5" key="1">
    <citation type="submission" date="2016-09" db="EMBL/GenBank/DDBJ databases">
        <title>The draft genome of Dichanthelium oligosanthes: A C3 panicoid grass species.</title>
        <authorList>
            <person name="Studer A.J."/>
            <person name="Schnable J.C."/>
            <person name="Brutnell T.P."/>
        </authorList>
    </citation>
    <scope>NUCLEOTIDE SEQUENCE [LARGE SCALE GENOMIC DNA]</scope>
    <source>
        <strain evidence="5">cv. Kellogg 1175</strain>
        <tissue evidence="4">Leaf</tissue>
    </source>
</reference>
<comment type="caution">
    <text evidence="4">The sequence shown here is derived from an EMBL/GenBank/DDBJ whole genome shotgun (WGS) entry which is preliminary data.</text>
</comment>
<dbReference type="STRING" id="888268.A0A1E5VKL6"/>
<dbReference type="Proteomes" id="UP000095767">
    <property type="component" value="Unassembled WGS sequence"/>
</dbReference>
<dbReference type="PANTHER" id="PTHR26379">
    <property type="entry name" value="BTB/POZ AND MATH DOMAIN-CONTAINING PROTEIN 1"/>
    <property type="match status" value="1"/>
</dbReference>
<sequence length="240" mass="25664">MADFCHELTPDDKWETDIVDLATVDDVKSSHVGPDDSLRVKCVFRIRDATTGAAAAAAAAGGGQEMEIVVPPSNISWHLERLLLEAATELGSDVTFVLEEDSGESSSFHAHSLVLSERAPALLKEVLAAIASGDDATELTGTSRTRMAGDLLAAAERYQLVERMRPVCENLLCEVITPEGAAATLELARRHSRPELRAFCLDYMSSPGVLRAVVATEGYRDLSGEALRDMLSHIAAAASS</sequence>
<name>A0A1E5VKL6_9POAL</name>
<accession>A0A1E5VKL6</accession>
<dbReference type="InterPro" id="IPR045005">
    <property type="entry name" value="BPM1-6"/>
</dbReference>
<dbReference type="InterPro" id="IPR011333">
    <property type="entry name" value="SKP1/BTB/POZ_sf"/>
</dbReference>
<evidence type="ECO:0000256" key="2">
    <source>
        <dbReference type="ARBA" id="ARBA00010846"/>
    </source>
</evidence>
<evidence type="ECO:0000313" key="5">
    <source>
        <dbReference type="Proteomes" id="UP000095767"/>
    </source>
</evidence>
<dbReference type="InterPro" id="IPR056423">
    <property type="entry name" value="BACK_BPM_SPOP"/>
</dbReference>
<dbReference type="Pfam" id="PF24570">
    <property type="entry name" value="BACK_BPM_SPOP"/>
    <property type="match status" value="1"/>
</dbReference>
<proteinExistence type="inferred from homology"/>
<comment type="similarity">
    <text evidence="2">Belongs to the Tdpoz family.</text>
</comment>
<dbReference type="Gene3D" id="6.10.250.3030">
    <property type="match status" value="1"/>
</dbReference>
<keyword evidence="5" id="KW-1185">Reference proteome</keyword>